<sequence>MTQVSISHTVSTDSSKTLNPSKTLIPLMWFLFLANCGYLLMYAPNLPIWQLGKWIEINGLSIIIWMIVSFFSAIIQTYSSNYLKGFKHQNRFTYISFGFTLSVMAFVIANHVFLLLGFWFLMGMTMSLLIGIHSEWKEAKHAASFARKNYIASTFFLALGVILLAIQSGEWNINGILSQLNELSIGTTTIAALCILIAALIQSAIFPFHTWLMSAMTSPTPASALMHAGFVNAAGILLTLFSPLWFETQLLSLIFVIGCLTAIIAQFTKLLQVNVKQKLACSTSAQMSFMVMQCGLGFFSAAITHLILHGFYKAYLFLSSGEEIENSIPKQPDAIVWKPLQTLLIVTSSILGGILFAFLTGKGMTLDTGVLLVFIVVITIGQVVYNILNQSSLSIAKQLIVGPLVIILGIAAYAFMFNGVTTLISDMPMINTAVPLEPIHLIFGLFFLIAFYVMLSGIYRKNAWIYVKLLNNSQPYSKTILSFKDKQN</sequence>
<accession>A0A934KKS8</accession>
<proteinExistence type="predicted"/>
<keyword evidence="2 5" id="KW-0812">Transmembrane</keyword>
<dbReference type="GO" id="GO:0042773">
    <property type="term" value="P:ATP synthesis coupled electron transport"/>
    <property type="evidence" value="ECO:0007669"/>
    <property type="project" value="InterPro"/>
</dbReference>
<feature type="transmembrane region" description="Helical" evidence="6">
    <location>
        <begin position="340"/>
        <end position="358"/>
    </location>
</feature>
<evidence type="ECO:0000256" key="1">
    <source>
        <dbReference type="ARBA" id="ARBA00004127"/>
    </source>
</evidence>
<dbReference type="GO" id="GO:0008137">
    <property type="term" value="F:NADH dehydrogenase (ubiquinone) activity"/>
    <property type="evidence" value="ECO:0007669"/>
    <property type="project" value="InterPro"/>
</dbReference>
<keyword evidence="9" id="KW-1185">Reference proteome</keyword>
<dbReference type="RefSeq" id="WP_199598963.1">
    <property type="nucleotide sequence ID" value="NZ_JAEHJZ010000021.1"/>
</dbReference>
<feature type="transmembrane region" description="Helical" evidence="6">
    <location>
        <begin position="289"/>
        <end position="312"/>
    </location>
</feature>
<evidence type="ECO:0000259" key="7">
    <source>
        <dbReference type="Pfam" id="PF00361"/>
    </source>
</evidence>
<dbReference type="InterPro" id="IPR003945">
    <property type="entry name" value="NU5C-like"/>
</dbReference>
<feature type="transmembrane region" description="Helical" evidence="6">
    <location>
        <begin position="24"/>
        <end position="43"/>
    </location>
</feature>
<comment type="subcellular location">
    <subcellularLocation>
        <location evidence="1">Endomembrane system</location>
        <topology evidence="1">Multi-pass membrane protein</topology>
    </subcellularLocation>
    <subcellularLocation>
        <location evidence="5">Membrane</location>
        <topology evidence="5">Multi-pass membrane protein</topology>
    </subcellularLocation>
</comment>
<dbReference type="PANTHER" id="PTHR42829:SF1">
    <property type="entry name" value="INORGANIC CARBON TRANSPORTER SUBUNIT DABB-RELATED"/>
    <property type="match status" value="1"/>
</dbReference>
<dbReference type="AlphaFoldDB" id="A0A934KKS8"/>
<dbReference type="GO" id="GO:0016020">
    <property type="term" value="C:membrane"/>
    <property type="evidence" value="ECO:0007669"/>
    <property type="project" value="UniProtKB-SubCell"/>
</dbReference>
<protein>
    <submittedName>
        <fullName evidence="8">Pesticidal protein Cry28Aa</fullName>
    </submittedName>
</protein>
<feature type="domain" description="NADH:quinone oxidoreductase/Mrp antiporter transmembrane" evidence="7">
    <location>
        <begin position="109"/>
        <end position="325"/>
    </location>
</feature>
<gene>
    <name evidence="8" type="ORF">JEM65_09735</name>
</gene>
<feature type="transmembrane region" description="Helical" evidence="6">
    <location>
        <begin position="400"/>
        <end position="420"/>
    </location>
</feature>
<feature type="transmembrane region" description="Helical" evidence="6">
    <location>
        <begin position="189"/>
        <end position="212"/>
    </location>
</feature>
<evidence type="ECO:0000256" key="6">
    <source>
        <dbReference type="SAM" id="Phobius"/>
    </source>
</evidence>
<feature type="transmembrane region" description="Helical" evidence="6">
    <location>
        <begin position="95"/>
        <end position="121"/>
    </location>
</feature>
<feature type="transmembrane region" description="Helical" evidence="6">
    <location>
        <begin position="224"/>
        <end position="244"/>
    </location>
</feature>
<reference evidence="8 9" key="1">
    <citation type="submission" date="2020-09" db="EMBL/GenBank/DDBJ databases">
        <title>Draft genome of Gelidibacter salicanalis PAMC21136.</title>
        <authorList>
            <person name="Park H."/>
        </authorList>
    </citation>
    <scope>NUCLEOTIDE SEQUENCE [LARGE SCALE GENOMIC DNA]</scope>
    <source>
        <strain evidence="8 9">PAMC21136</strain>
    </source>
</reference>
<dbReference type="PANTHER" id="PTHR42829">
    <property type="entry name" value="NADH-UBIQUINONE OXIDOREDUCTASE CHAIN 5"/>
    <property type="match status" value="1"/>
</dbReference>
<feature type="transmembrane region" description="Helical" evidence="6">
    <location>
        <begin position="55"/>
        <end position="75"/>
    </location>
</feature>
<dbReference type="GO" id="GO:0015990">
    <property type="term" value="P:electron transport coupled proton transport"/>
    <property type="evidence" value="ECO:0007669"/>
    <property type="project" value="TreeGrafter"/>
</dbReference>
<dbReference type="PRINTS" id="PR01434">
    <property type="entry name" value="NADHDHGNASE5"/>
</dbReference>
<dbReference type="Pfam" id="PF00361">
    <property type="entry name" value="Proton_antipo_M"/>
    <property type="match status" value="1"/>
</dbReference>
<dbReference type="EMBL" id="JAEHJZ010000021">
    <property type="protein sequence ID" value="MBJ7880927.1"/>
    <property type="molecule type" value="Genomic_DNA"/>
</dbReference>
<evidence type="ECO:0000256" key="5">
    <source>
        <dbReference type="RuleBase" id="RU000320"/>
    </source>
</evidence>
<dbReference type="Proteomes" id="UP000662373">
    <property type="component" value="Unassembled WGS sequence"/>
</dbReference>
<feature type="transmembrane region" description="Helical" evidence="6">
    <location>
        <begin position="150"/>
        <end position="169"/>
    </location>
</feature>
<keyword evidence="3 6" id="KW-1133">Transmembrane helix</keyword>
<dbReference type="InterPro" id="IPR001750">
    <property type="entry name" value="ND/Mrp_TM"/>
</dbReference>
<feature type="transmembrane region" description="Helical" evidence="6">
    <location>
        <begin position="441"/>
        <end position="459"/>
    </location>
</feature>
<dbReference type="GO" id="GO:0003954">
    <property type="term" value="F:NADH dehydrogenase activity"/>
    <property type="evidence" value="ECO:0007669"/>
    <property type="project" value="TreeGrafter"/>
</dbReference>
<evidence type="ECO:0000256" key="3">
    <source>
        <dbReference type="ARBA" id="ARBA00022989"/>
    </source>
</evidence>
<evidence type="ECO:0000313" key="9">
    <source>
        <dbReference type="Proteomes" id="UP000662373"/>
    </source>
</evidence>
<keyword evidence="4 6" id="KW-0472">Membrane</keyword>
<evidence type="ECO:0000256" key="2">
    <source>
        <dbReference type="ARBA" id="ARBA00022692"/>
    </source>
</evidence>
<organism evidence="8 9">
    <name type="scientific">Gelidibacter salicanalis</name>
    <dbReference type="NCBI Taxonomy" id="291193"/>
    <lineage>
        <taxon>Bacteria</taxon>
        <taxon>Pseudomonadati</taxon>
        <taxon>Bacteroidota</taxon>
        <taxon>Flavobacteriia</taxon>
        <taxon>Flavobacteriales</taxon>
        <taxon>Flavobacteriaceae</taxon>
        <taxon>Gelidibacter</taxon>
    </lineage>
</organism>
<feature type="transmembrane region" description="Helical" evidence="6">
    <location>
        <begin position="370"/>
        <end position="388"/>
    </location>
</feature>
<evidence type="ECO:0000256" key="4">
    <source>
        <dbReference type="ARBA" id="ARBA00023136"/>
    </source>
</evidence>
<comment type="caution">
    <text evidence="8">The sequence shown here is derived from an EMBL/GenBank/DDBJ whole genome shotgun (WGS) entry which is preliminary data.</text>
</comment>
<evidence type="ECO:0000313" key="8">
    <source>
        <dbReference type="EMBL" id="MBJ7880927.1"/>
    </source>
</evidence>
<feature type="transmembrane region" description="Helical" evidence="6">
    <location>
        <begin position="250"/>
        <end position="268"/>
    </location>
</feature>
<name>A0A934KKS8_9FLAO</name>
<dbReference type="GO" id="GO:0012505">
    <property type="term" value="C:endomembrane system"/>
    <property type="evidence" value="ECO:0007669"/>
    <property type="project" value="UniProtKB-SubCell"/>
</dbReference>